<evidence type="ECO:0000313" key="2">
    <source>
        <dbReference type="Proteomes" id="UP000222975"/>
    </source>
</evidence>
<keyword evidence="2" id="KW-1185">Reference proteome</keyword>
<proteinExistence type="predicted"/>
<accession>A0A173GDD5</accession>
<dbReference type="EMBL" id="KU886223">
    <property type="protein sequence ID" value="ANH51672.1"/>
    <property type="molecule type" value="Genomic_DNA"/>
</dbReference>
<dbReference type="Proteomes" id="UP000222975">
    <property type="component" value="Segment"/>
</dbReference>
<reference evidence="2" key="1">
    <citation type="submission" date="2016-03" db="EMBL/GenBank/DDBJ databases">
        <authorList>
            <person name="Sharma R."/>
            <person name="Simister A.R."/>
            <person name="Berg J.A."/>
            <person name="Jensen G.L."/>
            <person name="Keele B.R."/>
            <person name="Ward M.E.H."/>
            <person name="Breakwell D.P."/>
            <person name="Hope S."/>
            <person name="Grose J.H."/>
        </authorList>
    </citation>
    <scope>NUCLEOTIDE SEQUENCE [LARGE SCALE GENOMIC DNA]</scope>
</reference>
<gene>
    <name evidence="1" type="ORF">SIMMY50_213</name>
</gene>
<name>A0A173GDD5_9CAUD</name>
<organism evidence="1 2">
    <name type="scientific">Erwinia phage vB_EamM_Simmy50</name>
    <dbReference type="NCBI Taxonomy" id="1815988"/>
    <lineage>
        <taxon>Viruses</taxon>
        <taxon>Duplodnaviria</taxon>
        <taxon>Heunggongvirae</taxon>
        <taxon>Uroviricota</taxon>
        <taxon>Caudoviricetes</taxon>
        <taxon>Chimalliviridae</taxon>
        <taxon>Agricanvirus</taxon>
        <taxon>Agricanvirus simmy50</taxon>
    </lineage>
</organism>
<protein>
    <submittedName>
        <fullName evidence="1">Uncharacterized protein</fullName>
    </submittedName>
</protein>
<evidence type="ECO:0000313" key="1">
    <source>
        <dbReference type="EMBL" id="ANH51672.1"/>
    </source>
</evidence>
<sequence>MVQLSNFAHPVNAVNTQQQFELFTITTLQLHGGSVFHRVTLPLDGHPTEIALFAQPTKMSHVDVLRTVHDLVFLWIPPVTDPRGLIMGHRDYILNLCKETLRVVAGVGGWPVPAFNKQDVTDNGILHLLRYYDPIMDRIITQVVGTPPMDLDDRDMRQDKQGAGLVAFSPSWLDPGPFTAQDHNYGVADA</sequence>